<keyword evidence="2" id="KW-1185">Reference proteome</keyword>
<dbReference type="EMBL" id="CP002529">
    <property type="protein sequence ID" value="ADY02327.1"/>
    <property type="molecule type" value="Genomic_DNA"/>
</dbReference>
<dbReference type="HOGENOM" id="CLU_124809_0_0_2"/>
<dbReference type="STRING" id="985053.VMUT_2130"/>
<dbReference type="OrthoDB" id="25434at2157"/>
<gene>
    <name evidence="1" type="ordered locus">VMUT_2130</name>
</gene>
<sequence length="186" mass="20101">MNVLAFVITTVALLALVIFFTWYTNYYTTVNMLNTVSYVSSLVSSALTHEFENAIAIASMGDVVGSFNYTLLLPTSAVPVQGVALNYSITLYPRKQSNTLLLYANITVTMSMGPLSRSENATVLVYSSAQPYEITAYNCKNNNSLVTVTLVNPDWASQVSPKSVPTCTWTSAQVQLGDAVIGISKG</sequence>
<dbReference type="RefSeq" id="WP_013605488.1">
    <property type="nucleotide sequence ID" value="NC_015151.1"/>
</dbReference>
<dbReference type="GeneID" id="10289782"/>
<dbReference type="KEGG" id="vmo:VMUT_2130"/>
<evidence type="ECO:0000313" key="1">
    <source>
        <dbReference type="EMBL" id="ADY02327.1"/>
    </source>
</evidence>
<reference evidence="1 2" key="1">
    <citation type="journal article" date="2011" name="J. Bacteriol.">
        <title>Complete genome sequence of 'Vulcanisaeta moutnovskia' strain 768-28, a novel member of the hyperthermophilic crenarchaeal genus vulcanisaeta.</title>
        <authorList>
            <person name="Gumerov V.M."/>
            <person name="Mardanov A.V."/>
            <person name="Beletsky A.V."/>
            <person name="Prokofeva M.I."/>
            <person name="Bonch-Osmolovskaya E.A."/>
            <person name="Ravin N.V."/>
            <person name="Skryabin K.G."/>
        </authorList>
    </citation>
    <scope>NUCLEOTIDE SEQUENCE [LARGE SCALE GENOMIC DNA]</scope>
    <source>
        <strain evidence="1 2">768-28</strain>
    </source>
</reference>
<protein>
    <submittedName>
        <fullName evidence="1">Uncharacterized protein</fullName>
    </submittedName>
</protein>
<organism evidence="1 2">
    <name type="scientific">Vulcanisaeta moutnovskia (strain 768-28)</name>
    <dbReference type="NCBI Taxonomy" id="985053"/>
    <lineage>
        <taxon>Archaea</taxon>
        <taxon>Thermoproteota</taxon>
        <taxon>Thermoprotei</taxon>
        <taxon>Thermoproteales</taxon>
        <taxon>Thermoproteaceae</taxon>
        <taxon>Vulcanisaeta</taxon>
    </lineage>
</organism>
<name>F0QX38_VULM7</name>
<dbReference type="Proteomes" id="UP000007485">
    <property type="component" value="Chromosome"/>
</dbReference>
<dbReference type="AlphaFoldDB" id="F0QX38"/>
<accession>F0QX38</accession>
<proteinExistence type="predicted"/>
<dbReference type="eggNOG" id="arCOG10504">
    <property type="taxonomic scope" value="Archaea"/>
</dbReference>
<evidence type="ECO:0000313" key="2">
    <source>
        <dbReference type="Proteomes" id="UP000007485"/>
    </source>
</evidence>